<dbReference type="EMBL" id="JANPWB010000003">
    <property type="protein sequence ID" value="KAJ1197581.1"/>
    <property type="molecule type" value="Genomic_DNA"/>
</dbReference>
<dbReference type="AlphaFoldDB" id="A0AAV7V9P7"/>
<comment type="caution">
    <text evidence="1">The sequence shown here is derived from an EMBL/GenBank/DDBJ whole genome shotgun (WGS) entry which is preliminary data.</text>
</comment>
<gene>
    <name evidence="1" type="ORF">NDU88_001438</name>
</gene>
<sequence>MGRHKLMNASQGNTMEQYTTQVALPQHVARLGVSGDDVRTPLNIKEPSHADLLAVIQGFWVALSGKIEMVAVDVNLLQADLRKVSDKVKVAEGSIVELQTERHLAVLPIGLLERKARTGDRMALVGWRTLITEWRYSKMEQWHWWLLNQ</sequence>
<organism evidence="1 2">
    <name type="scientific">Pleurodeles waltl</name>
    <name type="common">Iberian ribbed newt</name>
    <dbReference type="NCBI Taxonomy" id="8319"/>
    <lineage>
        <taxon>Eukaryota</taxon>
        <taxon>Metazoa</taxon>
        <taxon>Chordata</taxon>
        <taxon>Craniata</taxon>
        <taxon>Vertebrata</taxon>
        <taxon>Euteleostomi</taxon>
        <taxon>Amphibia</taxon>
        <taxon>Batrachia</taxon>
        <taxon>Caudata</taxon>
        <taxon>Salamandroidea</taxon>
        <taxon>Salamandridae</taxon>
        <taxon>Pleurodelinae</taxon>
        <taxon>Pleurodeles</taxon>
    </lineage>
</organism>
<name>A0AAV7V9P7_PLEWA</name>
<keyword evidence="2" id="KW-1185">Reference proteome</keyword>
<evidence type="ECO:0000313" key="2">
    <source>
        <dbReference type="Proteomes" id="UP001066276"/>
    </source>
</evidence>
<reference evidence="1" key="1">
    <citation type="journal article" date="2022" name="bioRxiv">
        <title>Sequencing and chromosome-scale assembly of the giantPleurodeles waltlgenome.</title>
        <authorList>
            <person name="Brown T."/>
            <person name="Elewa A."/>
            <person name="Iarovenko S."/>
            <person name="Subramanian E."/>
            <person name="Araus A.J."/>
            <person name="Petzold A."/>
            <person name="Susuki M."/>
            <person name="Suzuki K.-i.T."/>
            <person name="Hayashi T."/>
            <person name="Toyoda A."/>
            <person name="Oliveira C."/>
            <person name="Osipova E."/>
            <person name="Leigh N.D."/>
            <person name="Simon A."/>
            <person name="Yun M.H."/>
        </authorList>
    </citation>
    <scope>NUCLEOTIDE SEQUENCE</scope>
    <source>
        <strain evidence="1">20211129_DDA</strain>
        <tissue evidence="1">Liver</tissue>
    </source>
</reference>
<proteinExistence type="predicted"/>
<evidence type="ECO:0000313" key="1">
    <source>
        <dbReference type="EMBL" id="KAJ1197581.1"/>
    </source>
</evidence>
<accession>A0AAV7V9P7</accession>
<dbReference type="Proteomes" id="UP001066276">
    <property type="component" value="Chromosome 2_1"/>
</dbReference>
<protein>
    <submittedName>
        <fullName evidence="1">Uncharacterized protein</fullName>
    </submittedName>
</protein>